<dbReference type="EMBL" id="UYYA01004080">
    <property type="protein sequence ID" value="VDM59400.1"/>
    <property type="molecule type" value="Genomic_DNA"/>
</dbReference>
<dbReference type="Proteomes" id="UP000267027">
    <property type="component" value="Unassembled WGS sequence"/>
</dbReference>
<evidence type="ECO:0000313" key="3">
    <source>
        <dbReference type="Proteomes" id="UP000267027"/>
    </source>
</evidence>
<organism evidence="4">
    <name type="scientific">Angiostrongylus costaricensis</name>
    <name type="common">Nematode worm</name>
    <dbReference type="NCBI Taxonomy" id="334426"/>
    <lineage>
        <taxon>Eukaryota</taxon>
        <taxon>Metazoa</taxon>
        <taxon>Ecdysozoa</taxon>
        <taxon>Nematoda</taxon>
        <taxon>Chromadorea</taxon>
        <taxon>Rhabditida</taxon>
        <taxon>Rhabditina</taxon>
        <taxon>Rhabditomorpha</taxon>
        <taxon>Strongyloidea</taxon>
        <taxon>Metastrongylidae</taxon>
        <taxon>Angiostrongylus</taxon>
    </lineage>
</organism>
<protein>
    <submittedName>
        <fullName evidence="4">Reverse transcriptase domain-containing protein</fullName>
    </submittedName>
</protein>
<dbReference type="PANTHER" id="PTHR47027">
    <property type="entry name" value="REVERSE TRANSCRIPTASE DOMAIN-CONTAINING PROTEIN"/>
    <property type="match status" value="1"/>
</dbReference>
<dbReference type="OrthoDB" id="6774867at2759"/>
<dbReference type="WBParaSite" id="ACOC_0000781401-mRNA-1">
    <property type="protein sequence ID" value="ACOC_0000781401-mRNA-1"/>
    <property type="gene ID" value="ACOC_0000781401"/>
</dbReference>
<dbReference type="InterPro" id="IPR000477">
    <property type="entry name" value="RT_dom"/>
</dbReference>
<name>A0A0R3PQW9_ANGCS</name>
<sequence>MGVIVDGQMVGSHITRFADDIVLITSNTSQVQRMLTDFVKTCGKIGLQLNLTKTMSMINGLVSYAPFALNGTNISERSSYVYLSREINVMNDLAPELSRRKRAA</sequence>
<evidence type="ECO:0000313" key="4">
    <source>
        <dbReference type="WBParaSite" id="ACOC_0000781401-mRNA-1"/>
    </source>
</evidence>
<gene>
    <name evidence="2" type="ORF">ACOC_LOCUS7815</name>
</gene>
<reference evidence="2 3" key="2">
    <citation type="submission" date="2018-11" db="EMBL/GenBank/DDBJ databases">
        <authorList>
            <consortium name="Pathogen Informatics"/>
        </authorList>
    </citation>
    <scope>NUCLEOTIDE SEQUENCE [LARGE SCALE GENOMIC DNA]</scope>
    <source>
        <strain evidence="2 3">Costa Rica</strain>
    </source>
</reference>
<dbReference type="PANTHER" id="PTHR47027:SF20">
    <property type="entry name" value="REVERSE TRANSCRIPTASE-LIKE PROTEIN WITH RNA-DIRECTED DNA POLYMERASE DOMAIN"/>
    <property type="match status" value="1"/>
</dbReference>
<evidence type="ECO:0000313" key="2">
    <source>
        <dbReference type="EMBL" id="VDM59400.1"/>
    </source>
</evidence>
<dbReference type="Pfam" id="PF00078">
    <property type="entry name" value="RVT_1"/>
    <property type="match status" value="1"/>
</dbReference>
<proteinExistence type="predicted"/>
<keyword evidence="3" id="KW-1185">Reference proteome</keyword>
<evidence type="ECO:0000259" key="1">
    <source>
        <dbReference type="PROSITE" id="PS50878"/>
    </source>
</evidence>
<dbReference type="AlphaFoldDB" id="A0A0R3PQW9"/>
<reference evidence="4" key="1">
    <citation type="submission" date="2017-02" db="UniProtKB">
        <authorList>
            <consortium name="WormBaseParasite"/>
        </authorList>
    </citation>
    <scope>IDENTIFICATION</scope>
</reference>
<feature type="domain" description="Reverse transcriptase" evidence="1">
    <location>
        <begin position="1"/>
        <end position="74"/>
    </location>
</feature>
<accession>A0A0R3PQW9</accession>
<dbReference type="PROSITE" id="PS50878">
    <property type="entry name" value="RT_POL"/>
    <property type="match status" value="1"/>
</dbReference>